<dbReference type="EMBL" id="CP000875">
    <property type="protein sequence ID" value="ABX04223.1"/>
    <property type="molecule type" value="Genomic_DNA"/>
</dbReference>
<accession>A9B4Q8</accession>
<evidence type="ECO:0008006" key="3">
    <source>
        <dbReference type="Google" id="ProtNLM"/>
    </source>
</evidence>
<dbReference type="Proteomes" id="UP000000787">
    <property type="component" value="Chromosome"/>
</dbReference>
<dbReference type="HOGENOM" id="CLU_076645_1_1_0"/>
<organism evidence="1 2">
    <name type="scientific">Herpetosiphon aurantiacus (strain ATCC 23779 / DSM 785 / 114-95)</name>
    <dbReference type="NCBI Taxonomy" id="316274"/>
    <lineage>
        <taxon>Bacteria</taxon>
        <taxon>Bacillati</taxon>
        <taxon>Chloroflexota</taxon>
        <taxon>Chloroflexia</taxon>
        <taxon>Herpetosiphonales</taxon>
        <taxon>Herpetosiphonaceae</taxon>
        <taxon>Herpetosiphon</taxon>
    </lineage>
</organism>
<gene>
    <name evidence="1" type="ordered locus">Haur_1580</name>
</gene>
<evidence type="ECO:0000313" key="2">
    <source>
        <dbReference type="Proteomes" id="UP000000787"/>
    </source>
</evidence>
<dbReference type="Pfam" id="PF13376">
    <property type="entry name" value="OmdA"/>
    <property type="match status" value="1"/>
</dbReference>
<dbReference type="BioCyc" id="HAUR316274:GHYA-1604-MONOMER"/>
<sequence length="204" mass="22845">MNTSVFLTECVMSEQPKAELPTLSFVDQAAWREWLDAEHATSKGIWLKMAKKATGIASINYAEALDVALCYGWIDGQKKSFDEQAWLQKFTPRGKKSIWSNVNRGHIERLTAAGLMQSAGEAEVARAKADGRWDAAYDSQKNATIPEDFQAALDASPTAASFFATLKQAQRYSFLFRIQTAKKPETRSKRIQEFVSLLERGETL</sequence>
<keyword evidence="2" id="KW-1185">Reference proteome</keyword>
<reference evidence="1 2" key="1">
    <citation type="journal article" date="2011" name="Stand. Genomic Sci.">
        <title>Complete genome sequence of the filamentous gliding predatory bacterium Herpetosiphon aurantiacus type strain (114-95(T)).</title>
        <authorList>
            <person name="Kiss H."/>
            <person name="Nett M."/>
            <person name="Domin N."/>
            <person name="Martin K."/>
            <person name="Maresca J.A."/>
            <person name="Copeland A."/>
            <person name="Lapidus A."/>
            <person name="Lucas S."/>
            <person name="Berry K.W."/>
            <person name="Glavina Del Rio T."/>
            <person name="Dalin E."/>
            <person name="Tice H."/>
            <person name="Pitluck S."/>
            <person name="Richardson P."/>
            <person name="Bruce D."/>
            <person name="Goodwin L."/>
            <person name="Han C."/>
            <person name="Detter J.C."/>
            <person name="Schmutz J."/>
            <person name="Brettin T."/>
            <person name="Land M."/>
            <person name="Hauser L."/>
            <person name="Kyrpides N.C."/>
            <person name="Ivanova N."/>
            <person name="Goker M."/>
            <person name="Woyke T."/>
            <person name="Klenk H.P."/>
            <person name="Bryant D.A."/>
        </authorList>
    </citation>
    <scope>NUCLEOTIDE SEQUENCE [LARGE SCALE GENOMIC DNA]</scope>
    <source>
        <strain evidence="2">ATCC 23779 / DSM 785 / 114-95</strain>
    </source>
</reference>
<name>A9B4Q8_HERA2</name>
<dbReference type="AlphaFoldDB" id="A9B4Q8"/>
<proteinExistence type="predicted"/>
<dbReference type="KEGG" id="hau:Haur_1580"/>
<dbReference type="eggNOG" id="COG4430">
    <property type="taxonomic scope" value="Bacteria"/>
</dbReference>
<evidence type="ECO:0000313" key="1">
    <source>
        <dbReference type="EMBL" id="ABX04223.1"/>
    </source>
</evidence>
<dbReference type="InParanoid" id="A9B4Q8"/>
<protein>
    <recommendedName>
        <fullName evidence="3">Bacteriocin-protection protein, YdeI/OmpD-associated family</fullName>
    </recommendedName>
</protein>
<dbReference type="STRING" id="316274.Haur_1580"/>